<dbReference type="Proteomes" id="UP001177003">
    <property type="component" value="Chromosome 0"/>
</dbReference>
<sequence length="251" mass="29045">MTSKNEVDDEWDAKALYAIGENMTKRGRIKFEEARANGGYTKALVDTRASYNFLTEDEARKLGIKYTKNPGWFNVINSLKNIIISVVFGVHLKIPEWEDTIDLTVSRVQQQLHEMCKHVMDRSQGQLVDITIMEFGDNELLRYAADRSSQLRSFGISFCYNDAYESWTRALRKFALLEELSIYITNIPKEAIETDGCYYPLLKTMKLNDTPLRYGEHPMTRNEIAITIRVNLLELRDLELLETISQILGWT</sequence>
<dbReference type="AlphaFoldDB" id="A0AA35Y7A6"/>
<protein>
    <submittedName>
        <fullName evidence="1">Uncharacterized protein</fullName>
    </submittedName>
</protein>
<proteinExistence type="predicted"/>
<dbReference type="InterPro" id="IPR021109">
    <property type="entry name" value="Peptidase_aspartic_dom_sf"/>
</dbReference>
<dbReference type="CDD" id="cd00303">
    <property type="entry name" value="retropepsin_like"/>
    <property type="match status" value="1"/>
</dbReference>
<reference evidence="1" key="1">
    <citation type="submission" date="2023-04" db="EMBL/GenBank/DDBJ databases">
        <authorList>
            <person name="Vijverberg K."/>
            <person name="Xiong W."/>
            <person name="Schranz E."/>
        </authorList>
    </citation>
    <scope>NUCLEOTIDE SEQUENCE</scope>
</reference>
<dbReference type="EMBL" id="OX465086">
    <property type="protein sequence ID" value="CAI9261391.1"/>
    <property type="molecule type" value="Genomic_DNA"/>
</dbReference>
<gene>
    <name evidence="1" type="ORF">LSALG_LOCUS2181</name>
</gene>
<dbReference type="Gene3D" id="2.40.70.10">
    <property type="entry name" value="Acid Proteases"/>
    <property type="match status" value="1"/>
</dbReference>
<name>A0AA35Y7A6_LACSI</name>
<evidence type="ECO:0000313" key="2">
    <source>
        <dbReference type="Proteomes" id="UP001177003"/>
    </source>
</evidence>
<dbReference type="PANTHER" id="PTHR38926">
    <property type="entry name" value="F-BOX DOMAIN CONTAINING PROTEIN, EXPRESSED"/>
    <property type="match status" value="1"/>
</dbReference>
<keyword evidence="2" id="KW-1185">Reference proteome</keyword>
<accession>A0AA35Y7A6</accession>
<organism evidence="1 2">
    <name type="scientific">Lactuca saligna</name>
    <name type="common">Willowleaf lettuce</name>
    <dbReference type="NCBI Taxonomy" id="75948"/>
    <lineage>
        <taxon>Eukaryota</taxon>
        <taxon>Viridiplantae</taxon>
        <taxon>Streptophyta</taxon>
        <taxon>Embryophyta</taxon>
        <taxon>Tracheophyta</taxon>
        <taxon>Spermatophyta</taxon>
        <taxon>Magnoliopsida</taxon>
        <taxon>eudicotyledons</taxon>
        <taxon>Gunneridae</taxon>
        <taxon>Pentapetalae</taxon>
        <taxon>asterids</taxon>
        <taxon>campanulids</taxon>
        <taxon>Asterales</taxon>
        <taxon>Asteraceae</taxon>
        <taxon>Cichorioideae</taxon>
        <taxon>Cichorieae</taxon>
        <taxon>Lactucinae</taxon>
        <taxon>Lactuca</taxon>
    </lineage>
</organism>
<dbReference type="PANTHER" id="PTHR38926:SF80">
    <property type="entry name" value="F-BOX DOMAIN, LEUCINE-RICH REPEAT DOMAIN SUPERFAMILY"/>
    <property type="match status" value="1"/>
</dbReference>
<evidence type="ECO:0000313" key="1">
    <source>
        <dbReference type="EMBL" id="CAI9261391.1"/>
    </source>
</evidence>